<keyword evidence="1" id="KW-0238">DNA-binding</keyword>
<dbReference type="PANTHER" id="PTHR23349">
    <property type="entry name" value="BASIC HELIX-LOOP-HELIX TRANSCRIPTION FACTOR, TWIST"/>
    <property type="match status" value="1"/>
</dbReference>
<dbReference type="InterPro" id="IPR050283">
    <property type="entry name" value="E-box_TF_Regulators"/>
</dbReference>
<evidence type="ECO:0000313" key="3">
    <source>
        <dbReference type="EMBL" id="CAG6745385.1"/>
    </source>
</evidence>
<dbReference type="SUPFAM" id="SSF47459">
    <property type="entry name" value="HLH, helix-loop-helix DNA-binding domain"/>
    <property type="match status" value="1"/>
</dbReference>
<protein>
    <submittedName>
        <fullName evidence="3">Achaete-scute complex protein T5</fullName>
    </submittedName>
</protein>
<name>A0A8D8ZD75_9HEMI</name>
<dbReference type="InterPro" id="IPR036638">
    <property type="entry name" value="HLH_DNA-bd_sf"/>
</dbReference>
<evidence type="ECO:0000259" key="2">
    <source>
        <dbReference type="PROSITE" id="PS50888"/>
    </source>
</evidence>
<accession>A0A8D8ZD75</accession>
<dbReference type="GO" id="GO:0000981">
    <property type="term" value="F:DNA-binding transcription factor activity, RNA polymerase II-specific"/>
    <property type="evidence" value="ECO:0007669"/>
    <property type="project" value="TreeGrafter"/>
</dbReference>
<dbReference type="GO" id="GO:0046983">
    <property type="term" value="F:protein dimerization activity"/>
    <property type="evidence" value="ECO:0007669"/>
    <property type="project" value="InterPro"/>
</dbReference>
<proteinExistence type="predicted"/>
<organism evidence="3">
    <name type="scientific">Cacopsylla melanoneura</name>
    <dbReference type="NCBI Taxonomy" id="428564"/>
    <lineage>
        <taxon>Eukaryota</taxon>
        <taxon>Metazoa</taxon>
        <taxon>Ecdysozoa</taxon>
        <taxon>Arthropoda</taxon>
        <taxon>Hexapoda</taxon>
        <taxon>Insecta</taxon>
        <taxon>Pterygota</taxon>
        <taxon>Neoptera</taxon>
        <taxon>Paraneoptera</taxon>
        <taxon>Hemiptera</taxon>
        <taxon>Sternorrhyncha</taxon>
        <taxon>Psylloidea</taxon>
        <taxon>Psyllidae</taxon>
        <taxon>Psyllinae</taxon>
        <taxon>Cacopsylla</taxon>
    </lineage>
</organism>
<dbReference type="Pfam" id="PF00010">
    <property type="entry name" value="HLH"/>
    <property type="match status" value="1"/>
</dbReference>
<dbReference type="PANTHER" id="PTHR23349:SF108">
    <property type="entry name" value="BHLH DOMAIN-CONTAINING PROTEIN"/>
    <property type="match status" value="1"/>
</dbReference>
<dbReference type="PROSITE" id="PS50888">
    <property type="entry name" value="BHLH"/>
    <property type="match status" value="1"/>
</dbReference>
<dbReference type="EMBL" id="HBUF01493352">
    <property type="protein sequence ID" value="CAG6745385.1"/>
    <property type="molecule type" value="Transcribed_RNA"/>
</dbReference>
<dbReference type="GO" id="GO:0032502">
    <property type="term" value="P:developmental process"/>
    <property type="evidence" value="ECO:0007669"/>
    <property type="project" value="TreeGrafter"/>
</dbReference>
<feature type="domain" description="BHLH" evidence="2">
    <location>
        <begin position="17"/>
        <end position="72"/>
    </location>
</feature>
<dbReference type="GO" id="GO:0000977">
    <property type="term" value="F:RNA polymerase II transcription regulatory region sequence-specific DNA binding"/>
    <property type="evidence" value="ECO:0007669"/>
    <property type="project" value="TreeGrafter"/>
</dbReference>
<reference evidence="3" key="1">
    <citation type="submission" date="2021-05" db="EMBL/GenBank/DDBJ databases">
        <authorList>
            <person name="Alioto T."/>
            <person name="Alioto T."/>
            <person name="Gomez Garrido J."/>
        </authorList>
    </citation>
    <scope>NUCLEOTIDE SEQUENCE</scope>
</reference>
<dbReference type="SMART" id="SM00353">
    <property type="entry name" value="HLH"/>
    <property type="match status" value="1"/>
</dbReference>
<dbReference type="InterPro" id="IPR011598">
    <property type="entry name" value="bHLH_dom"/>
</dbReference>
<sequence length="102" mass="11987">MEAKKHLPVVSTAAKCPTTVRRNARERRRVQAVNEAFCKLRRLVPQVRIKDRSKRLSKLKTLASAMEYIAILSDILSAHHESWSYQFKEDILSYEIMYQYSM</sequence>
<dbReference type="AlphaFoldDB" id="A0A8D8ZD75"/>
<dbReference type="EMBL" id="HBUF01493351">
    <property type="protein sequence ID" value="CAG6745384.1"/>
    <property type="molecule type" value="Transcribed_RNA"/>
</dbReference>
<dbReference type="Gene3D" id="4.10.280.10">
    <property type="entry name" value="Helix-loop-helix DNA-binding domain"/>
    <property type="match status" value="1"/>
</dbReference>
<evidence type="ECO:0000256" key="1">
    <source>
        <dbReference type="ARBA" id="ARBA00023125"/>
    </source>
</evidence>